<organism evidence="1 2">
    <name type="scientific">Psilocybe cubensis</name>
    <name type="common">Psychedelic mushroom</name>
    <name type="synonym">Stropharia cubensis</name>
    <dbReference type="NCBI Taxonomy" id="181762"/>
    <lineage>
        <taxon>Eukaryota</taxon>
        <taxon>Fungi</taxon>
        <taxon>Dikarya</taxon>
        <taxon>Basidiomycota</taxon>
        <taxon>Agaricomycotina</taxon>
        <taxon>Agaricomycetes</taxon>
        <taxon>Agaricomycetidae</taxon>
        <taxon>Agaricales</taxon>
        <taxon>Agaricineae</taxon>
        <taxon>Strophariaceae</taxon>
        <taxon>Psilocybe</taxon>
    </lineage>
</organism>
<keyword evidence="2" id="KW-1185">Reference proteome</keyword>
<sequence length="80" mass="8770">MKNDLDRFSILSSSIISIQPTHEHERAIARVYIRSLDKALQFHHRSWSLLLQFSNLGGRPSGGVGAGLVTPIFLGSLASP</sequence>
<accession>A0ACB8HAA0</accession>
<evidence type="ECO:0000313" key="2">
    <source>
        <dbReference type="Proteomes" id="UP000664032"/>
    </source>
</evidence>
<gene>
    <name evidence="1" type="ORF">JR316_0001770</name>
</gene>
<dbReference type="EMBL" id="JAFIQS020000002">
    <property type="protein sequence ID" value="KAH9484868.1"/>
    <property type="molecule type" value="Genomic_DNA"/>
</dbReference>
<proteinExistence type="predicted"/>
<protein>
    <submittedName>
        <fullName evidence="1">Uncharacterized protein</fullName>
    </submittedName>
</protein>
<comment type="caution">
    <text evidence="1">The sequence shown here is derived from an EMBL/GenBank/DDBJ whole genome shotgun (WGS) entry which is preliminary data.</text>
</comment>
<dbReference type="Proteomes" id="UP000664032">
    <property type="component" value="Unassembled WGS sequence"/>
</dbReference>
<name>A0ACB8HAA0_PSICU</name>
<reference evidence="1" key="1">
    <citation type="submission" date="2021-10" db="EMBL/GenBank/DDBJ databases">
        <title>Psilocybe cubensis genome.</title>
        <authorList>
            <person name="Mckernan K.J."/>
            <person name="Crawford S."/>
            <person name="Trippe A."/>
            <person name="Kane L.T."/>
            <person name="Mclaughlin S."/>
        </authorList>
    </citation>
    <scope>NUCLEOTIDE SEQUENCE</scope>
    <source>
        <strain evidence="1">MGC-MH-2018</strain>
    </source>
</reference>
<evidence type="ECO:0000313" key="1">
    <source>
        <dbReference type="EMBL" id="KAH9484868.1"/>
    </source>
</evidence>